<dbReference type="EMBL" id="AMEP01000158">
    <property type="protein sequence ID" value="EKX96553.1"/>
    <property type="molecule type" value="Genomic_DNA"/>
</dbReference>
<keyword evidence="1" id="KW-0812">Transmembrane</keyword>
<dbReference type="Proteomes" id="UP000010433">
    <property type="component" value="Unassembled WGS sequence"/>
</dbReference>
<dbReference type="STRING" id="1127699.HMPREF9151_02417"/>
<comment type="caution">
    <text evidence="2">The sequence shown here is derived from an EMBL/GenBank/DDBJ whole genome shotgun (WGS) entry which is preliminary data.</text>
</comment>
<feature type="transmembrane region" description="Helical" evidence="1">
    <location>
        <begin position="179"/>
        <end position="196"/>
    </location>
</feature>
<protein>
    <recommendedName>
        <fullName evidence="4">Glycosyltransferase RgtA/B/C/D-like domain-containing protein</fullName>
    </recommendedName>
</protein>
<feature type="transmembrane region" description="Helical" evidence="1">
    <location>
        <begin position="208"/>
        <end position="228"/>
    </location>
</feature>
<keyword evidence="3" id="KW-1185">Reference proteome</keyword>
<keyword evidence="1" id="KW-0472">Membrane</keyword>
<evidence type="ECO:0000256" key="1">
    <source>
        <dbReference type="SAM" id="Phobius"/>
    </source>
</evidence>
<dbReference type="AlphaFoldDB" id="L1MZ33"/>
<feature type="transmembrane region" description="Helical" evidence="1">
    <location>
        <begin position="14"/>
        <end position="35"/>
    </location>
</feature>
<keyword evidence="1" id="KW-1133">Transmembrane helix</keyword>
<feature type="transmembrane region" description="Helical" evidence="1">
    <location>
        <begin position="113"/>
        <end position="132"/>
    </location>
</feature>
<name>L1MZ33_9BACT</name>
<dbReference type="RefSeq" id="WP_009161277.1">
    <property type="nucleotide sequence ID" value="NZ_KB290963.1"/>
</dbReference>
<accession>L1MZ33</accession>
<feature type="transmembrane region" description="Helical" evidence="1">
    <location>
        <begin position="83"/>
        <end position="101"/>
    </location>
</feature>
<proteinExistence type="predicted"/>
<feature type="transmembrane region" description="Helical" evidence="1">
    <location>
        <begin position="299"/>
        <end position="315"/>
    </location>
</feature>
<evidence type="ECO:0000313" key="2">
    <source>
        <dbReference type="EMBL" id="EKX96553.1"/>
    </source>
</evidence>
<dbReference type="OrthoDB" id="1080625at2"/>
<reference evidence="2 3" key="1">
    <citation type="submission" date="2012-05" db="EMBL/GenBank/DDBJ databases">
        <authorList>
            <person name="Weinstock G."/>
            <person name="Sodergren E."/>
            <person name="Lobos E.A."/>
            <person name="Fulton L."/>
            <person name="Fulton R."/>
            <person name="Courtney L."/>
            <person name="Fronick C."/>
            <person name="O'Laughlin M."/>
            <person name="Godfrey J."/>
            <person name="Wilson R.M."/>
            <person name="Miner T."/>
            <person name="Farmer C."/>
            <person name="Delehaunty K."/>
            <person name="Cordes M."/>
            <person name="Minx P."/>
            <person name="Tomlinson C."/>
            <person name="Chen J."/>
            <person name="Wollam A."/>
            <person name="Pepin K.H."/>
            <person name="Bhonagiri V."/>
            <person name="Zhang X."/>
            <person name="Suruliraj S."/>
            <person name="Warren W."/>
            <person name="Mitreva M."/>
            <person name="Mardis E.R."/>
            <person name="Wilson R.K."/>
        </authorList>
    </citation>
    <scope>NUCLEOTIDE SEQUENCE [LARGE SCALE GENOMIC DNA]</scope>
    <source>
        <strain evidence="2 3">F0055</strain>
    </source>
</reference>
<sequence>MQDCHRQLNRLQQYWALFFIVVTAPIVIYGLLSLLPTFDDWTYLASPYFGNLSDIIIPVGNYWRPFDACIGAVLGLNYHWFPSLNHLIIWPAHAISAYLVFRLCRFLGFRYSISNLATLFFYLSPGMLGTVLSIDSINQTYAHFWGLLGLWLFLIHKKGLQIFFFIGCCYLATLSKENGIMWFVIIPVFAYGFGYIDKKYLLRVTGYAAVAITIYFIIRLSLPVNPLYQNEAYFDSSILHFVKNVSKFILLTFLPADYVAWFIKAPVAKLIFFLTVLLSLPLMTLIIGRQIAHWKDKKLFTLFFCILMAVLPHLLTLFTVMHVYASLSLFSLSIGYVLNEYKHKKYLTYSFAAFVLSALISDIHHTQAAYQSGKTAEKMGQQAAKILAYPVKKVYSITIKEDYSGYSSFLVVPSHAFGWGSAAIHQLGYTYPNEWKDTTIQHSQVCDMPAIVNQAVKNGYEKVFLFDGENIRLIK</sequence>
<gene>
    <name evidence="2" type="ORF">HMPREF9151_02417</name>
</gene>
<feature type="transmembrane region" description="Helical" evidence="1">
    <location>
        <begin position="270"/>
        <end position="287"/>
    </location>
</feature>
<feature type="transmembrane region" description="Helical" evidence="1">
    <location>
        <begin position="144"/>
        <end position="172"/>
    </location>
</feature>
<dbReference type="PATRIC" id="fig|1127699.3.peg.2219"/>
<dbReference type="HOGENOM" id="CLU_574724_0_0_10"/>
<feature type="transmembrane region" description="Helical" evidence="1">
    <location>
        <begin position="248"/>
        <end position="264"/>
    </location>
</feature>
<evidence type="ECO:0000313" key="3">
    <source>
        <dbReference type="Proteomes" id="UP000010433"/>
    </source>
</evidence>
<organism evidence="2 3">
    <name type="scientific">Hoylesella saccharolytica F0055</name>
    <dbReference type="NCBI Taxonomy" id="1127699"/>
    <lineage>
        <taxon>Bacteria</taxon>
        <taxon>Pseudomonadati</taxon>
        <taxon>Bacteroidota</taxon>
        <taxon>Bacteroidia</taxon>
        <taxon>Bacteroidales</taxon>
        <taxon>Prevotellaceae</taxon>
        <taxon>Hoylesella</taxon>
    </lineage>
</organism>
<evidence type="ECO:0008006" key="4">
    <source>
        <dbReference type="Google" id="ProtNLM"/>
    </source>
</evidence>